<dbReference type="Gene3D" id="3.50.50.60">
    <property type="entry name" value="FAD/NAD(P)-binding domain"/>
    <property type="match status" value="2"/>
</dbReference>
<evidence type="ECO:0000256" key="6">
    <source>
        <dbReference type="ARBA" id="ARBA00023002"/>
    </source>
</evidence>
<sequence length="504" mass="57623">MGSLPAERRFNVDSVCIIGAGPSGLVAAKYLVAEHAFSRIQIYEQRSTPGGIWNYVPHQSFGCRDIDVTQADARAGTDRPLWHWKDAAGVPDNQLPEETVFMTPLYDQLETNIPRDLMGFSDLDWPKDSQLFPRHETVLEYIKRYAEDIRHLIRYKTQVLDICLTEDARWRVRTRDLSHRDVTESEEIFDAVVVANGHFNIPYIPEVQGMEEWSAAYPGSISHSKLYRTPDQYAEKKVIVVGNSASGVDIGSQIQRSCSPPLLMSSKSESFLVNTPSPDKIDKPPITEFLTKNRSVRFEDGTIEQDVDAILYCTGYFYSFPFLKSLDPPVVTSGERVENLYQHIFYQPHPTLAFPVLNQKVIPFPLAEAQAAVIARVFSGRLGLPYEDEMKTWEQDWTKKNGDARMFHVLKFPADADYIDELHDWVVSADGEGEVVTPSDEPSRGVVVRRGKTPPYWGEKEYWMRERFPAIKKAFQDMGEERHRKRTLQDVGFDYEEWKGREGG</sequence>
<evidence type="ECO:0000256" key="2">
    <source>
        <dbReference type="ARBA" id="ARBA00009183"/>
    </source>
</evidence>
<dbReference type="Pfam" id="PF00743">
    <property type="entry name" value="FMO-like"/>
    <property type="match status" value="2"/>
</dbReference>
<dbReference type="STRING" id="329885.A0A4U0UXA3"/>
<comment type="similarity">
    <text evidence="2">Belongs to the FMO family.</text>
</comment>
<dbReference type="GO" id="GO:0050660">
    <property type="term" value="F:flavin adenine dinucleotide binding"/>
    <property type="evidence" value="ECO:0007669"/>
    <property type="project" value="InterPro"/>
</dbReference>
<accession>A0A4U0UXA3</accession>
<proteinExistence type="inferred from homology"/>
<dbReference type="InterPro" id="IPR050346">
    <property type="entry name" value="FMO-like"/>
</dbReference>
<keyword evidence="7" id="KW-0503">Monooxygenase</keyword>
<dbReference type="Pfam" id="PF13450">
    <property type="entry name" value="NAD_binding_8"/>
    <property type="match status" value="1"/>
</dbReference>
<keyword evidence="6" id="KW-0560">Oxidoreductase</keyword>
<comment type="caution">
    <text evidence="8">The sequence shown here is derived from an EMBL/GenBank/DDBJ whole genome shotgun (WGS) entry which is preliminary data.</text>
</comment>
<dbReference type="InterPro" id="IPR036188">
    <property type="entry name" value="FAD/NAD-bd_sf"/>
</dbReference>
<dbReference type="SUPFAM" id="SSF51905">
    <property type="entry name" value="FAD/NAD(P)-binding domain"/>
    <property type="match status" value="2"/>
</dbReference>
<dbReference type="InterPro" id="IPR020946">
    <property type="entry name" value="Flavin_mOase-like"/>
</dbReference>
<name>A0A4U0UXA3_9PEZI</name>
<dbReference type="PRINTS" id="PR00370">
    <property type="entry name" value="FMOXYGENASE"/>
</dbReference>
<evidence type="ECO:0000256" key="3">
    <source>
        <dbReference type="ARBA" id="ARBA00022630"/>
    </source>
</evidence>
<dbReference type="PANTHER" id="PTHR23023">
    <property type="entry name" value="DIMETHYLANILINE MONOOXYGENASE"/>
    <property type="match status" value="1"/>
</dbReference>
<dbReference type="GO" id="GO:0004499">
    <property type="term" value="F:N,N-dimethylaniline monooxygenase activity"/>
    <property type="evidence" value="ECO:0007669"/>
    <property type="project" value="InterPro"/>
</dbReference>
<keyword evidence="4" id="KW-0274">FAD</keyword>
<evidence type="ECO:0000256" key="1">
    <source>
        <dbReference type="ARBA" id="ARBA00001974"/>
    </source>
</evidence>
<dbReference type="Proteomes" id="UP000310066">
    <property type="component" value="Unassembled WGS sequence"/>
</dbReference>
<protein>
    <submittedName>
        <fullName evidence="8">Uncharacterized protein</fullName>
    </submittedName>
</protein>
<evidence type="ECO:0000256" key="7">
    <source>
        <dbReference type="ARBA" id="ARBA00023033"/>
    </source>
</evidence>
<comment type="cofactor">
    <cofactor evidence="1">
        <name>FAD</name>
        <dbReference type="ChEBI" id="CHEBI:57692"/>
    </cofactor>
</comment>
<dbReference type="PIRSF" id="PIRSF000332">
    <property type="entry name" value="FMO"/>
    <property type="match status" value="1"/>
</dbReference>
<organism evidence="8 9">
    <name type="scientific">Friedmanniomyces endolithicus</name>
    <dbReference type="NCBI Taxonomy" id="329885"/>
    <lineage>
        <taxon>Eukaryota</taxon>
        <taxon>Fungi</taxon>
        <taxon>Dikarya</taxon>
        <taxon>Ascomycota</taxon>
        <taxon>Pezizomycotina</taxon>
        <taxon>Dothideomycetes</taxon>
        <taxon>Dothideomycetidae</taxon>
        <taxon>Mycosphaerellales</taxon>
        <taxon>Teratosphaeriaceae</taxon>
        <taxon>Friedmanniomyces</taxon>
    </lineage>
</organism>
<reference evidence="8 9" key="1">
    <citation type="submission" date="2017-03" db="EMBL/GenBank/DDBJ databases">
        <title>Genomes of endolithic fungi from Antarctica.</title>
        <authorList>
            <person name="Coleine C."/>
            <person name="Masonjones S."/>
            <person name="Stajich J.E."/>
        </authorList>
    </citation>
    <scope>NUCLEOTIDE SEQUENCE [LARGE SCALE GENOMIC DNA]</scope>
    <source>
        <strain evidence="8 9">CCFEE 5311</strain>
    </source>
</reference>
<evidence type="ECO:0000256" key="5">
    <source>
        <dbReference type="ARBA" id="ARBA00022857"/>
    </source>
</evidence>
<dbReference type="InterPro" id="IPR000960">
    <property type="entry name" value="Flavin_mOase"/>
</dbReference>
<evidence type="ECO:0000256" key="4">
    <source>
        <dbReference type="ARBA" id="ARBA00022827"/>
    </source>
</evidence>
<dbReference type="AlphaFoldDB" id="A0A4U0UXA3"/>
<dbReference type="FunFam" id="3.50.50.60:FF:000138">
    <property type="entry name" value="Flavin-containing monooxygenase"/>
    <property type="match status" value="1"/>
</dbReference>
<evidence type="ECO:0000313" key="8">
    <source>
        <dbReference type="EMBL" id="TKA40603.1"/>
    </source>
</evidence>
<dbReference type="OrthoDB" id="66881at2759"/>
<evidence type="ECO:0000313" key="9">
    <source>
        <dbReference type="Proteomes" id="UP000310066"/>
    </source>
</evidence>
<keyword evidence="3" id="KW-0285">Flavoprotein</keyword>
<dbReference type="EMBL" id="NAJP01000032">
    <property type="protein sequence ID" value="TKA40603.1"/>
    <property type="molecule type" value="Genomic_DNA"/>
</dbReference>
<dbReference type="GO" id="GO:0050661">
    <property type="term" value="F:NADP binding"/>
    <property type="evidence" value="ECO:0007669"/>
    <property type="project" value="InterPro"/>
</dbReference>
<gene>
    <name evidence="8" type="ORF">B0A54_09063</name>
</gene>
<keyword evidence="5" id="KW-0521">NADP</keyword>